<dbReference type="GO" id="GO:0005886">
    <property type="term" value="C:plasma membrane"/>
    <property type="evidence" value="ECO:0007669"/>
    <property type="project" value="InterPro"/>
</dbReference>
<dbReference type="NCBIfam" id="NF007032">
    <property type="entry name" value="PRK09496.1-4"/>
    <property type="match status" value="1"/>
</dbReference>
<dbReference type="PROSITE" id="PS51202">
    <property type="entry name" value="RCK_C"/>
    <property type="match status" value="2"/>
</dbReference>
<name>A0A2T6BAN5_9RHOB</name>
<dbReference type="GO" id="GO:0015079">
    <property type="term" value="F:potassium ion transmembrane transporter activity"/>
    <property type="evidence" value="ECO:0007669"/>
    <property type="project" value="InterPro"/>
</dbReference>
<dbReference type="EMBL" id="QBKP01000001">
    <property type="protein sequence ID" value="PTX53129.1"/>
    <property type="molecule type" value="Genomic_DNA"/>
</dbReference>
<dbReference type="PROSITE" id="PS51201">
    <property type="entry name" value="RCK_N"/>
    <property type="match status" value="2"/>
</dbReference>
<dbReference type="InterPro" id="IPR006036">
    <property type="entry name" value="K_uptake_TrkA"/>
</dbReference>
<feature type="domain" description="RCK C-terminal" evidence="8">
    <location>
        <begin position="144"/>
        <end position="228"/>
    </location>
</feature>
<dbReference type="Pfam" id="PF02254">
    <property type="entry name" value="TrkA_N"/>
    <property type="match status" value="2"/>
</dbReference>
<evidence type="ECO:0000256" key="5">
    <source>
        <dbReference type="ARBA" id="ARBA00023027"/>
    </source>
</evidence>
<feature type="domain" description="RCK N-terminal" evidence="7">
    <location>
        <begin position="233"/>
        <end position="352"/>
    </location>
</feature>
<dbReference type="AlphaFoldDB" id="A0A2T6BAN5"/>
<dbReference type="InterPro" id="IPR006037">
    <property type="entry name" value="RCK_C"/>
</dbReference>
<dbReference type="PANTHER" id="PTHR43833">
    <property type="entry name" value="POTASSIUM CHANNEL PROTEIN 2-RELATED-RELATED"/>
    <property type="match status" value="1"/>
</dbReference>
<dbReference type="Gene3D" id="3.40.50.720">
    <property type="entry name" value="NAD(P)-binding Rossmann-like Domain"/>
    <property type="match status" value="2"/>
</dbReference>
<evidence type="ECO:0000256" key="2">
    <source>
        <dbReference type="ARBA" id="ARBA00022448"/>
    </source>
</evidence>
<dbReference type="OrthoDB" id="9775180at2"/>
<keyword evidence="4" id="KW-0630">Potassium</keyword>
<keyword evidence="10" id="KW-1185">Reference proteome</keyword>
<dbReference type="InterPro" id="IPR036721">
    <property type="entry name" value="RCK_C_sf"/>
</dbReference>
<dbReference type="InterPro" id="IPR003148">
    <property type="entry name" value="RCK_N"/>
</dbReference>
<feature type="domain" description="RCK N-terminal" evidence="7">
    <location>
        <begin position="1"/>
        <end position="124"/>
    </location>
</feature>
<dbReference type="InterPro" id="IPR036291">
    <property type="entry name" value="NAD(P)-bd_dom_sf"/>
</dbReference>
<organism evidence="9 10">
    <name type="scientific">Gemmobacter caeni</name>
    <dbReference type="NCBI Taxonomy" id="589035"/>
    <lineage>
        <taxon>Bacteria</taxon>
        <taxon>Pseudomonadati</taxon>
        <taxon>Pseudomonadota</taxon>
        <taxon>Alphaproteobacteria</taxon>
        <taxon>Rhodobacterales</taxon>
        <taxon>Paracoccaceae</taxon>
        <taxon>Gemmobacter</taxon>
    </lineage>
</organism>
<dbReference type="Gene3D" id="3.30.70.1450">
    <property type="entry name" value="Regulator of K+ conductance, C-terminal domain"/>
    <property type="match status" value="2"/>
</dbReference>
<dbReference type="NCBIfam" id="NF007031">
    <property type="entry name" value="PRK09496.1-2"/>
    <property type="match status" value="1"/>
</dbReference>
<dbReference type="Pfam" id="PF02080">
    <property type="entry name" value="TrkA_C"/>
    <property type="match status" value="2"/>
</dbReference>
<evidence type="ECO:0000259" key="8">
    <source>
        <dbReference type="PROSITE" id="PS51202"/>
    </source>
</evidence>
<keyword evidence="3" id="KW-0633">Potassium transport</keyword>
<evidence type="ECO:0000256" key="1">
    <source>
        <dbReference type="ARBA" id="ARBA00017378"/>
    </source>
</evidence>
<proteinExistence type="predicted"/>
<comment type="caution">
    <text evidence="9">The sequence shown here is derived from an EMBL/GenBank/DDBJ whole genome shotgun (WGS) entry which is preliminary data.</text>
</comment>
<accession>A0A2T6BAN5</accession>
<dbReference type="SUPFAM" id="SSF51735">
    <property type="entry name" value="NAD(P)-binding Rossmann-fold domains"/>
    <property type="match status" value="2"/>
</dbReference>
<gene>
    <name evidence="9" type="ORF">C8N34_10141</name>
</gene>
<dbReference type="PANTHER" id="PTHR43833:SF5">
    <property type="entry name" value="TRK SYSTEM POTASSIUM UPTAKE PROTEIN TRKA"/>
    <property type="match status" value="1"/>
</dbReference>
<evidence type="ECO:0000313" key="9">
    <source>
        <dbReference type="EMBL" id="PTX53129.1"/>
    </source>
</evidence>
<dbReference type="SUPFAM" id="SSF116726">
    <property type="entry name" value="TrkA C-terminal domain-like"/>
    <property type="match status" value="2"/>
</dbReference>
<evidence type="ECO:0000256" key="4">
    <source>
        <dbReference type="ARBA" id="ARBA00022958"/>
    </source>
</evidence>
<dbReference type="PRINTS" id="PR00335">
    <property type="entry name" value="KUPTAKETRKA"/>
</dbReference>
<keyword evidence="5" id="KW-0520">NAD</keyword>
<sequence length="458" mass="50072">MKVIICGAGQVGWQIARHLSGERNDVTVVDMSADLVRRATETLDVQGITGFASYPDVLDRAGARDADMIIAATHSDEVNMVTCQVAHSVFNVPRKIARLRAQNYLDAIYSDLYRRDHLPIDVVISPEKEVAEAAMQRLAAPTTFDTESFFDGRAQLLGIVLAEDCPVLNTPLRQLNELFSTLRAIVVGVRRQGRLFTPEPGDQLFAEDQIYVFTHIDDVGRTLDIFGKAAKKQERVVIIGGGNVGLEVAKALEARTDRIRAKVIEKSRARAEFAADNLERTIVLNGDGMDIDLLMEAAIDRADAVLAVTDDDKTNMLVSVRAKSAGCPMAIALVNDPTLVPLMAELDIDAYINPRATTVSSILRHIRHGRVRAIYSIGDAEAEVIEAQVLGTSPLAGRLIRDIEFPEGVLVGAVMKGDKVMKPTGDLRIDEGDAIAMFAMAKDVPEVERLLQVSIDFF</sequence>
<protein>
    <recommendedName>
        <fullName evidence="1">Trk system potassium uptake protein TrkA</fullName>
    </recommendedName>
</protein>
<dbReference type="NCBIfam" id="NF007039">
    <property type="entry name" value="PRK09496.3-2"/>
    <property type="match status" value="1"/>
</dbReference>
<dbReference type="Proteomes" id="UP000244224">
    <property type="component" value="Unassembled WGS sequence"/>
</dbReference>
<dbReference type="InterPro" id="IPR050721">
    <property type="entry name" value="Trk_Ktr_HKT_K-transport"/>
</dbReference>
<evidence type="ECO:0000256" key="3">
    <source>
        <dbReference type="ARBA" id="ARBA00022538"/>
    </source>
</evidence>
<keyword evidence="2" id="KW-0813">Transport</keyword>
<evidence type="ECO:0000259" key="7">
    <source>
        <dbReference type="PROSITE" id="PS51201"/>
    </source>
</evidence>
<dbReference type="RefSeq" id="WP_054303568.1">
    <property type="nucleotide sequence ID" value="NZ_QBKP01000001.1"/>
</dbReference>
<keyword evidence="6" id="KW-0406">Ion transport</keyword>
<evidence type="ECO:0000313" key="10">
    <source>
        <dbReference type="Proteomes" id="UP000244224"/>
    </source>
</evidence>
<evidence type="ECO:0000256" key="6">
    <source>
        <dbReference type="ARBA" id="ARBA00023065"/>
    </source>
</evidence>
<feature type="domain" description="RCK C-terminal" evidence="8">
    <location>
        <begin position="372"/>
        <end position="453"/>
    </location>
</feature>
<reference evidence="9 10" key="1">
    <citation type="submission" date="2018-04" db="EMBL/GenBank/DDBJ databases">
        <title>Genomic Encyclopedia of Archaeal and Bacterial Type Strains, Phase II (KMG-II): from individual species to whole genera.</title>
        <authorList>
            <person name="Goeker M."/>
        </authorList>
    </citation>
    <scope>NUCLEOTIDE SEQUENCE [LARGE SCALE GENOMIC DNA]</scope>
    <source>
        <strain evidence="9 10">DSM 21823</strain>
    </source>
</reference>